<accession>A0AAD2ZU04</accession>
<dbReference type="Proteomes" id="UP000013237">
    <property type="component" value="Unassembled WGS sequence"/>
</dbReference>
<dbReference type="RefSeq" id="WP_004577411.1">
    <property type="nucleotide sequence ID" value="NZ_APBQ01000200.1"/>
</dbReference>
<reference evidence="1 2" key="1">
    <citation type="submission" date="2013-02" db="EMBL/GenBank/DDBJ databases">
        <title>Insights into the proteome of triclosan-resistant Pseudomonas putida TRO1, isolated from activated sludge.</title>
        <authorList>
            <person name="Lolas I.B."/>
            <person name="Almeida B."/>
            <person name="Starnawski P.M."/>
            <person name="Soenderkaer M."/>
            <person name="Nielsen K.L."/>
            <person name="Nielsen J.L."/>
        </authorList>
    </citation>
    <scope>NUCLEOTIDE SEQUENCE [LARGE SCALE GENOMIC DNA]</scope>
    <source>
        <strain evidence="1 2">TRO1</strain>
    </source>
</reference>
<comment type="caution">
    <text evidence="1">The sequence shown here is derived from an EMBL/GenBank/DDBJ whole genome shotgun (WGS) entry which is preliminary data.</text>
</comment>
<proteinExistence type="predicted"/>
<gene>
    <name evidence="1" type="ORF">C206_27227</name>
</gene>
<sequence length="126" mass="14130">MAKPDITKQEVIRSSFGCEGTRLFLVYDAGSGAYRLATRWQWLAAFDSIWDACDAFEALELLAGCEKQIAGPIKHEIKRVPRHSFGSAQNTMGRLNYLINSVERRLQGLRPIRCGSKGSVERWIAA</sequence>
<evidence type="ECO:0000313" key="2">
    <source>
        <dbReference type="Proteomes" id="UP000013237"/>
    </source>
</evidence>
<dbReference type="AlphaFoldDB" id="A0AAD2ZU04"/>
<organism evidence="1 2">
    <name type="scientific">Pseudomonas putida TRO1</name>
    <dbReference type="NCBI Taxonomy" id="1227924"/>
    <lineage>
        <taxon>Bacteria</taxon>
        <taxon>Pseudomonadati</taxon>
        <taxon>Pseudomonadota</taxon>
        <taxon>Gammaproteobacteria</taxon>
        <taxon>Pseudomonadales</taxon>
        <taxon>Pseudomonadaceae</taxon>
        <taxon>Pseudomonas</taxon>
    </lineage>
</organism>
<name>A0AAD2ZU04_PSEPU</name>
<dbReference type="EMBL" id="APBQ01000200">
    <property type="protein sequence ID" value="ENY74403.1"/>
    <property type="molecule type" value="Genomic_DNA"/>
</dbReference>
<evidence type="ECO:0000313" key="1">
    <source>
        <dbReference type="EMBL" id="ENY74403.1"/>
    </source>
</evidence>
<protein>
    <submittedName>
        <fullName evidence="1">Uncharacterized protein</fullName>
    </submittedName>
</protein>